<protein>
    <submittedName>
        <fullName evidence="2">Uncharacterized protein</fullName>
    </submittedName>
</protein>
<sequence>MKGDDSKVNGIYRHRERNTSRVYSKDNSNKEALVLREIQTTNILLLRTTSSQATLQETWTDKEEISRETKKRKKSRDKRGQERFSFYSRKGGKKDNY</sequence>
<dbReference type="AlphaFoldDB" id="A0A8X6P2V0"/>
<feature type="compositionally biased region" description="Basic and acidic residues" evidence="1">
    <location>
        <begin position="17"/>
        <end position="27"/>
    </location>
</feature>
<gene>
    <name evidence="2" type="ORF">NPIL_310351</name>
</gene>
<feature type="region of interest" description="Disordered" evidence="1">
    <location>
        <begin position="1"/>
        <end position="27"/>
    </location>
</feature>
<evidence type="ECO:0000256" key="1">
    <source>
        <dbReference type="SAM" id="MobiDB-lite"/>
    </source>
</evidence>
<evidence type="ECO:0000313" key="3">
    <source>
        <dbReference type="Proteomes" id="UP000887013"/>
    </source>
</evidence>
<comment type="caution">
    <text evidence="2">The sequence shown here is derived from an EMBL/GenBank/DDBJ whole genome shotgun (WGS) entry which is preliminary data.</text>
</comment>
<evidence type="ECO:0000313" key="2">
    <source>
        <dbReference type="EMBL" id="GFT48333.1"/>
    </source>
</evidence>
<feature type="region of interest" description="Disordered" evidence="1">
    <location>
        <begin position="58"/>
        <end position="97"/>
    </location>
</feature>
<dbReference type="Proteomes" id="UP000887013">
    <property type="component" value="Unassembled WGS sequence"/>
</dbReference>
<feature type="compositionally biased region" description="Basic and acidic residues" evidence="1">
    <location>
        <begin position="59"/>
        <end position="68"/>
    </location>
</feature>
<name>A0A8X6P2V0_NEPPI</name>
<accession>A0A8X6P2V0</accession>
<proteinExistence type="predicted"/>
<organism evidence="2 3">
    <name type="scientific">Nephila pilipes</name>
    <name type="common">Giant wood spider</name>
    <name type="synonym">Nephila maculata</name>
    <dbReference type="NCBI Taxonomy" id="299642"/>
    <lineage>
        <taxon>Eukaryota</taxon>
        <taxon>Metazoa</taxon>
        <taxon>Ecdysozoa</taxon>
        <taxon>Arthropoda</taxon>
        <taxon>Chelicerata</taxon>
        <taxon>Arachnida</taxon>
        <taxon>Araneae</taxon>
        <taxon>Araneomorphae</taxon>
        <taxon>Entelegynae</taxon>
        <taxon>Araneoidea</taxon>
        <taxon>Nephilidae</taxon>
        <taxon>Nephila</taxon>
    </lineage>
</organism>
<dbReference type="EMBL" id="BMAW01064998">
    <property type="protein sequence ID" value="GFT48333.1"/>
    <property type="molecule type" value="Genomic_DNA"/>
</dbReference>
<keyword evidence="3" id="KW-1185">Reference proteome</keyword>
<reference evidence="2" key="1">
    <citation type="submission" date="2020-08" db="EMBL/GenBank/DDBJ databases">
        <title>Multicomponent nature underlies the extraordinary mechanical properties of spider dragline silk.</title>
        <authorList>
            <person name="Kono N."/>
            <person name="Nakamura H."/>
            <person name="Mori M."/>
            <person name="Yoshida Y."/>
            <person name="Ohtoshi R."/>
            <person name="Malay A.D."/>
            <person name="Moran D.A.P."/>
            <person name="Tomita M."/>
            <person name="Numata K."/>
            <person name="Arakawa K."/>
        </authorList>
    </citation>
    <scope>NUCLEOTIDE SEQUENCE</scope>
</reference>